<keyword evidence="3" id="KW-1185">Reference proteome</keyword>
<dbReference type="Proteomes" id="UP001304895">
    <property type="component" value="Unassembled WGS sequence"/>
</dbReference>
<reference evidence="2" key="1">
    <citation type="journal article" date="2023" name="Mol. Phylogenet. Evol.">
        <title>Genome-scale phylogeny and comparative genomics of the fungal order Sordariales.</title>
        <authorList>
            <person name="Hensen N."/>
            <person name="Bonometti L."/>
            <person name="Westerberg I."/>
            <person name="Brannstrom I.O."/>
            <person name="Guillou S."/>
            <person name="Cros-Aarteil S."/>
            <person name="Calhoun S."/>
            <person name="Haridas S."/>
            <person name="Kuo A."/>
            <person name="Mondo S."/>
            <person name="Pangilinan J."/>
            <person name="Riley R."/>
            <person name="LaButti K."/>
            <person name="Andreopoulos B."/>
            <person name="Lipzen A."/>
            <person name="Chen C."/>
            <person name="Yan M."/>
            <person name="Daum C."/>
            <person name="Ng V."/>
            <person name="Clum A."/>
            <person name="Steindorff A."/>
            <person name="Ohm R.A."/>
            <person name="Martin F."/>
            <person name="Silar P."/>
            <person name="Natvig D.O."/>
            <person name="Lalanne C."/>
            <person name="Gautier V."/>
            <person name="Ament-Velasquez S.L."/>
            <person name="Kruys A."/>
            <person name="Hutchinson M.I."/>
            <person name="Powell A.J."/>
            <person name="Barry K."/>
            <person name="Miller A.N."/>
            <person name="Grigoriev I.V."/>
            <person name="Debuchy R."/>
            <person name="Gladieux P."/>
            <person name="Hiltunen Thoren M."/>
            <person name="Johannesson H."/>
        </authorList>
    </citation>
    <scope>NUCLEOTIDE SEQUENCE</scope>
    <source>
        <strain evidence="2">CBS 123565</strain>
    </source>
</reference>
<organism evidence="2 3">
    <name type="scientific">Trichocladium antarcticum</name>
    <dbReference type="NCBI Taxonomy" id="1450529"/>
    <lineage>
        <taxon>Eukaryota</taxon>
        <taxon>Fungi</taxon>
        <taxon>Dikarya</taxon>
        <taxon>Ascomycota</taxon>
        <taxon>Pezizomycotina</taxon>
        <taxon>Sordariomycetes</taxon>
        <taxon>Sordariomycetidae</taxon>
        <taxon>Sordariales</taxon>
        <taxon>Chaetomiaceae</taxon>
        <taxon>Trichocladium</taxon>
    </lineage>
</organism>
<accession>A0AAN6US89</accession>
<gene>
    <name evidence="2" type="ORF">BT67DRAFT_128230</name>
</gene>
<feature type="region of interest" description="Disordered" evidence="1">
    <location>
        <begin position="50"/>
        <end position="91"/>
    </location>
</feature>
<sequence length="91" mass="10810">MPLPYKPNTRLNPANSSSMHKMLIQWPPKPATKEGESLVQMPRPNVYIGRQKKVGKKAERDCSTQRRKIKEKRKSKRRKKRKKEKKIKDEK</sequence>
<evidence type="ECO:0000313" key="3">
    <source>
        <dbReference type="Proteomes" id="UP001304895"/>
    </source>
</evidence>
<protein>
    <submittedName>
        <fullName evidence="2">Uncharacterized protein</fullName>
    </submittedName>
</protein>
<dbReference type="AlphaFoldDB" id="A0AAN6US89"/>
<evidence type="ECO:0000256" key="1">
    <source>
        <dbReference type="SAM" id="MobiDB-lite"/>
    </source>
</evidence>
<feature type="compositionally biased region" description="Basic residues" evidence="1">
    <location>
        <begin position="65"/>
        <end position="85"/>
    </location>
</feature>
<reference evidence="2" key="2">
    <citation type="submission" date="2023-05" db="EMBL/GenBank/DDBJ databases">
        <authorList>
            <consortium name="Lawrence Berkeley National Laboratory"/>
            <person name="Steindorff A."/>
            <person name="Hensen N."/>
            <person name="Bonometti L."/>
            <person name="Westerberg I."/>
            <person name="Brannstrom I.O."/>
            <person name="Guillou S."/>
            <person name="Cros-Aarteil S."/>
            <person name="Calhoun S."/>
            <person name="Haridas S."/>
            <person name="Kuo A."/>
            <person name="Mondo S."/>
            <person name="Pangilinan J."/>
            <person name="Riley R."/>
            <person name="Labutti K."/>
            <person name="Andreopoulos B."/>
            <person name="Lipzen A."/>
            <person name="Chen C."/>
            <person name="Yanf M."/>
            <person name="Daum C."/>
            <person name="Ng V."/>
            <person name="Clum A."/>
            <person name="Ohm R."/>
            <person name="Martin F."/>
            <person name="Silar P."/>
            <person name="Natvig D."/>
            <person name="Lalanne C."/>
            <person name="Gautier V."/>
            <person name="Ament-Velasquez S.L."/>
            <person name="Kruys A."/>
            <person name="Hutchinson M.I."/>
            <person name="Powell A.J."/>
            <person name="Barry K."/>
            <person name="Miller A.N."/>
            <person name="Grigoriev I.V."/>
            <person name="Debuchy R."/>
            <person name="Gladieux P."/>
            <person name="Thoren M.H."/>
            <person name="Johannesson H."/>
        </authorList>
    </citation>
    <scope>NUCLEOTIDE SEQUENCE</scope>
    <source>
        <strain evidence="2">CBS 123565</strain>
    </source>
</reference>
<name>A0AAN6US89_9PEZI</name>
<evidence type="ECO:0000313" key="2">
    <source>
        <dbReference type="EMBL" id="KAK4138014.1"/>
    </source>
</evidence>
<dbReference type="EMBL" id="MU853402">
    <property type="protein sequence ID" value="KAK4138014.1"/>
    <property type="molecule type" value="Genomic_DNA"/>
</dbReference>
<proteinExistence type="predicted"/>
<comment type="caution">
    <text evidence="2">The sequence shown here is derived from an EMBL/GenBank/DDBJ whole genome shotgun (WGS) entry which is preliminary data.</text>
</comment>